<evidence type="ECO:0000259" key="5">
    <source>
        <dbReference type="SMART" id="SM00937"/>
    </source>
</evidence>
<dbReference type="SMART" id="SM00937">
    <property type="entry name" value="PCRF"/>
    <property type="match status" value="1"/>
</dbReference>
<dbReference type="Gene3D" id="6.10.140.1950">
    <property type="match status" value="1"/>
</dbReference>
<comment type="caution">
    <text evidence="6">The sequence shown here is derived from an EMBL/GenBank/DDBJ whole genome shotgun (WGS) entry which is preliminary data.</text>
</comment>
<comment type="similarity">
    <text evidence="1">Belongs to the prokaryotic/mitochondrial release factor family.</text>
</comment>
<dbReference type="OrthoDB" id="2019491at2759"/>
<dbReference type="AlphaFoldDB" id="A0A8B6DCY2"/>
<reference evidence="6" key="1">
    <citation type="submission" date="2018-11" db="EMBL/GenBank/DDBJ databases">
        <authorList>
            <person name="Alioto T."/>
            <person name="Alioto T."/>
        </authorList>
    </citation>
    <scope>NUCLEOTIDE SEQUENCE</scope>
</reference>
<dbReference type="GO" id="GO:0005737">
    <property type="term" value="C:cytoplasm"/>
    <property type="evidence" value="ECO:0007669"/>
    <property type="project" value="UniProtKB-ARBA"/>
</dbReference>
<feature type="coiled-coil region" evidence="4">
    <location>
        <begin position="152"/>
        <end position="193"/>
    </location>
</feature>
<name>A0A8B6DCY2_MYTGA</name>
<dbReference type="Pfam" id="PF03462">
    <property type="entry name" value="PCRF"/>
    <property type="match status" value="1"/>
</dbReference>
<dbReference type="EMBL" id="UYJE01003333">
    <property type="protein sequence ID" value="VDI18384.1"/>
    <property type="molecule type" value="Genomic_DNA"/>
</dbReference>
<dbReference type="PANTHER" id="PTHR43804:SF7">
    <property type="entry name" value="LD18447P"/>
    <property type="match status" value="1"/>
</dbReference>
<sequence length="464" mass="53338">MVMQRINYCFGKNLYRIKQKWNPVMTWCKYSHMLSAVREPCGMLQTRKGLLLSQLTVRCRTLQTLVGVETILNSGRHRRPLQKCCMRNELLIFTRGYASLQNIDDGLLIKYLDSLNKEYNDIFELYQTGKKTKEMASRRVFLEPIVDVYSGMKEKYNELEELQLLIEEDEEMKTMAEAELEAINQQIDDMKQQILDILVPDLKYDKNDAILEINPGVGGEEAKLFTLDLCNMYQKYISYKGWSVETETSLSKESGGLAYARLLISGYDVFKTLKYESGIHRVQRVPETERGGRIHTSTSAVSILPQPTEIDIVINPNDLHIDTFKSSGPGGQSVQKNDTAVRLTHTPSGVVTSSQESRSQIQNKKNAMNRLREKLYEIEFNAQMSTMKSQRKVQVGTKGRSEKIRTYNFPQNRVTDHRIHHTSNIQGILSGEDVLDELINQLHEESRKETLIEMLQEFESKGSL</sequence>
<feature type="domain" description="Peptide chain release factor" evidence="5">
    <location>
        <begin position="161"/>
        <end position="276"/>
    </location>
</feature>
<keyword evidence="4" id="KW-0175">Coiled coil</keyword>
<dbReference type="Gene3D" id="3.30.70.1660">
    <property type="match status" value="1"/>
</dbReference>
<dbReference type="Proteomes" id="UP000596742">
    <property type="component" value="Unassembled WGS sequence"/>
</dbReference>
<keyword evidence="3" id="KW-0648">Protein biosynthesis</keyword>
<dbReference type="InterPro" id="IPR045853">
    <property type="entry name" value="Pep_chain_release_fac_I_sf"/>
</dbReference>
<proteinExistence type="inferred from homology"/>
<keyword evidence="7" id="KW-1185">Reference proteome</keyword>
<evidence type="ECO:0000256" key="2">
    <source>
        <dbReference type="ARBA" id="ARBA00022481"/>
    </source>
</evidence>
<dbReference type="InterPro" id="IPR005139">
    <property type="entry name" value="PCRF"/>
</dbReference>
<dbReference type="Gene3D" id="3.30.160.20">
    <property type="match status" value="1"/>
</dbReference>
<dbReference type="PANTHER" id="PTHR43804">
    <property type="entry name" value="LD18447P"/>
    <property type="match status" value="1"/>
</dbReference>
<feature type="coiled-coil region" evidence="4">
    <location>
        <begin position="354"/>
        <end position="381"/>
    </location>
</feature>
<gene>
    <name evidence="6" type="ORF">MGAL_10B021645</name>
</gene>
<evidence type="ECO:0000313" key="7">
    <source>
        <dbReference type="Proteomes" id="UP000596742"/>
    </source>
</evidence>
<evidence type="ECO:0000256" key="1">
    <source>
        <dbReference type="ARBA" id="ARBA00010835"/>
    </source>
</evidence>
<keyword evidence="2" id="KW-0488">Methylation</keyword>
<evidence type="ECO:0000256" key="3">
    <source>
        <dbReference type="ARBA" id="ARBA00022917"/>
    </source>
</evidence>
<evidence type="ECO:0000313" key="6">
    <source>
        <dbReference type="EMBL" id="VDI18384.1"/>
    </source>
</evidence>
<dbReference type="InterPro" id="IPR000352">
    <property type="entry name" value="Pep_chain_release_fac_I"/>
</dbReference>
<dbReference type="GO" id="GO:0003747">
    <property type="term" value="F:translation release factor activity"/>
    <property type="evidence" value="ECO:0007669"/>
    <property type="project" value="InterPro"/>
</dbReference>
<accession>A0A8B6DCY2</accession>
<dbReference type="FunFam" id="3.30.160.20:FF:000004">
    <property type="entry name" value="Peptide chain release factor 1"/>
    <property type="match status" value="1"/>
</dbReference>
<dbReference type="SUPFAM" id="SSF75620">
    <property type="entry name" value="Release factor"/>
    <property type="match status" value="1"/>
</dbReference>
<dbReference type="InterPro" id="IPR050057">
    <property type="entry name" value="Prokaryotic/Mito_RF"/>
</dbReference>
<evidence type="ECO:0000256" key="4">
    <source>
        <dbReference type="SAM" id="Coils"/>
    </source>
</evidence>
<organism evidence="6 7">
    <name type="scientific">Mytilus galloprovincialis</name>
    <name type="common">Mediterranean mussel</name>
    <dbReference type="NCBI Taxonomy" id="29158"/>
    <lineage>
        <taxon>Eukaryota</taxon>
        <taxon>Metazoa</taxon>
        <taxon>Spiralia</taxon>
        <taxon>Lophotrochozoa</taxon>
        <taxon>Mollusca</taxon>
        <taxon>Bivalvia</taxon>
        <taxon>Autobranchia</taxon>
        <taxon>Pteriomorphia</taxon>
        <taxon>Mytilida</taxon>
        <taxon>Mytiloidea</taxon>
        <taxon>Mytilidae</taxon>
        <taxon>Mytilinae</taxon>
        <taxon>Mytilus</taxon>
    </lineage>
</organism>
<protein>
    <submittedName>
        <fullName evidence="6">Peptide chain release factor 1</fullName>
    </submittedName>
</protein>
<dbReference type="Pfam" id="PF00472">
    <property type="entry name" value="RF-1"/>
    <property type="match status" value="1"/>
</dbReference>